<dbReference type="GeneID" id="93848636"/>
<organism evidence="1 2">
    <name type="scientific">Ureaplasma urealyticum</name>
    <name type="common">Ureaplasma urealyticum biotype 2</name>
    <dbReference type="NCBI Taxonomy" id="2130"/>
    <lineage>
        <taxon>Bacteria</taxon>
        <taxon>Bacillati</taxon>
        <taxon>Mycoplasmatota</taxon>
        <taxon>Mycoplasmoidales</taxon>
        <taxon>Mycoplasmoidaceae</taxon>
        <taxon>Ureaplasma</taxon>
    </lineage>
</organism>
<accession>A0AAP9AC82</accession>
<dbReference type="RefSeq" id="WP_004025885.1">
    <property type="nucleotide sequence ID" value="NZ_CP041200.1"/>
</dbReference>
<name>A0AAP9AC82_UREUR</name>
<evidence type="ECO:0000313" key="2">
    <source>
        <dbReference type="Proteomes" id="UP000318231"/>
    </source>
</evidence>
<dbReference type="AlphaFoldDB" id="A0AAP9AC82"/>
<dbReference type="Proteomes" id="UP000318231">
    <property type="component" value="Chromosome"/>
</dbReference>
<reference evidence="1 2" key="1">
    <citation type="submission" date="2019-07" db="EMBL/GenBank/DDBJ databases">
        <title>Comparative genomics of three clinical Ureaplasma species: analysis of their core genomes and virulence factors.</title>
        <authorList>
            <person name="Yang T."/>
            <person name="Zhang Y."/>
            <person name="Li X."/>
            <person name="Kong Y."/>
            <person name="Yu H."/>
            <person name="Ruan Z."/>
            <person name="Xie X."/>
            <person name="Zhang J."/>
        </authorList>
    </citation>
    <scope>NUCLEOTIDE SEQUENCE [LARGE SCALE GENOMIC DNA]</scope>
    <source>
        <strain evidence="1 2">132</strain>
    </source>
</reference>
<sequence length="236" mass="28407">MNYQIFIHLLENKQKNLKSSITLPIILEFKDDIFKILPSILEKYKETKIINNTINNIVLKINNKTILISKSITNEPYEYNIVNVNKKNDIYSEDNNLVLFNLVNYIIEKIQGLIKYVNFWTIQMSAINWVYFVTYNFNKSYLTDYNWKKYVFKIKEDETKGIIQTNLLRNYGFVDFIVQSKSQNFLKAQEIQNKILKCVLNLDDHLNDEYLKELYKKYETYKIFDKDHKYLVINIE</sequence>
<dbReference type="EMBL" id="CP041200">
    <property type="protein sequence ID" value="QDI64732.1"/>
    <property type="molecule type" value="Genomic_DNA"/>
</dbReference>
<gene>
    <name evidence="1" type="ORF">FJM05_00755</name>
</gene>
<protein>
    <submittedName>
        <fullName evidence="1">Uncharacterized protein</fullName>
    </submittedName>
</protein>
<evidence type="ECO:0000313" key="1">
    <source>
        <dbReference type="EMBL" id="QDI64732.1"/>
    </source>
</evidence>
<proteinExistence type="predicted"/>